<evidence type="ECO:0000313" key="2">
    <source>
        <dbReference type="Proteomes" id="UP001457282"/>
    </source>
</evidence>
<reference evidence="1 2" key="1">
    <citation type="journal article" date="2023" name="G3 (Bethesda)">
        <title>A chromosome-length genome assembly and annotation of blackberry (Rubus argutus, cv. 'Hillquist').</title>
        <authorList>
            <person name="Bruna T."/>
            <person name="Aryal R."/>
            <person name="Dudchenko O."/>
            <person name="Sargent D.J."/>
            <person name="Mead D."/>
            <person name="Buti M."/>
            <person name="Cavallini A."/>
            <person name="Hytonen T."/>
            <person name="Andres J."/>
            <person name="Pham M."/>
            <person name="Weisz D."/>
            <person name="Mascagni F."/>
            <person name="Usai G."/>
            <person name="Natali L."/>
            <person name="Bassil N."/>
            <person name="Fernandez G.E."/>
            <person name="Lomsadze A."/>
            <person name="Armour M."/>
            <person name="Olukolu B."/>
            <person name="Poorten T."/>
            <person name="Britton C."/>
            <person name="Davik J."/>
            <person name="Ashrafi H."/>
            <person name="Aiden E.L."/>
            <person name="Borodovsky M."/>
            <person name="Worthington M."/>
        </authorList>
    </citation>
    <scope>NUCLEOTIDE SEQUENCE [LARGE SCALE GENOMIC DNA]</scope>
    <source>
        <strain evidence="1">PI 553951</strain>
    </source>
</reference>
<comment type="caution">
    <text evidence="1">The sequence shown here is derived from an EMBL/GenBank/DDBJ whole genome shotgun (WGS) entry which is preliminary data.</text>
</comment>
<proteinExistence type="predicted"/>
<dbReference type="EMBL" id="JBEDUW010000002">
    <property type="protein sequence ID" value="KAK9943271.1"/>
    <property type="molecule type" value="Genomic_DNA"/>
</dbReference>
<protein>
    <submittedName>
        <fullName evidence="1">Uncharacterized protein</fullName>
    </submittedName>
</protein>
<dbReference type="Proteomes" id="UP001457282">
    <property type="component" value="Unassembled WGS sequence"/>
</dbReference>
<name>A0AAW1Y485_RUBAR</name>
<dbReference type="AlphaFoldDB" id="A0AAW1Y485"/>
<keyword evidence="2" id="KW-1185">Reference proteome</keyword>
<sequence>MAGVEVRRRRGKEVSLGRRLLSLVADWAVEIAAPWDEVWAEMGTTISEDAGWAEIDEIGGGKTRTTVVLNGYRDRSDMVVMGGEIGKKKNWLEKK</sequence>
<accession>A0AAW1Y485</accession>
<organism evidence="1 2">
    <name type="scientific">Rubus argutus</name>
    <name type="common">Southern blackberry</name>
    <dbReference type="NCBI Taxonomy" id="59490"/>
    <lineage>
        <taxon>Eukaryota</taxon>
        <taxon>Viridiplantae</taxon>
        <taxon>Streptophyta</taxon>
        <taxon>Embryophyta</taxon>
        <taxon>Tracheophyta</taxon>
        <taxon>Spermatophyta</taxon>
        <taxon>Magnoliopsida</taxon>
        <taxon>eudicotyledons</taxon>
        <taxon>Gunneridae</taxon>
        <taxon>Pentapetalae</taxon>
        <taxon>rosids</taxon>
        <taxon>fabids</taxon>
        <taxon>Rosales</taxon>
        <taxon>Rosaceae</taxon>
        <taxon>Rosoideae</taxon>
        <taxon>Rosoideae incertae sedis</taxon>
        <taxon>Rubus</taxon>
    </lineage>
</organism>
<evidence type="ECO:0000313" key="1">
    <source>
        <dbReference type="EMBL" id="KAK9943271.1"/>
    </source>
</evidence>
<gene>
    <name evidence="1" type="ORF">M0R45_008885</name>
</gene>